<organism evidence="1">
    <name type="scientific">Triticum urartu</name>
    <name type="common">Red wild einkorn</name>
    <name type="synonym">Crithodium urartu</name>
    <dbReference type="NCBI Taxonomy" id="4572"/>
    <lineage>
        <taxon>Eukaryota</taxon>
        <taxon>Viridiplantae</taxon>
        <taxon>Streptophyta</taxon>
        <taxon>Embryophyta</taxon>
        <taxon>Tracheophyta</taxon>
        <taxon>Spermatophyta</taxon>
        <taxon>Magnoliopsida</taxon>
        <taxon>Liliopsida</taxon>
        <taxon>Poales</taxon>
        <taxon>Poaceae</taxon>
        <taxon>BOP clade</taxon>
        <taxon>Pooideae</taxon>
        <taxon>Triticodae</taxon>
        <taxon>Triticeae</taxon>
        <taxon>Triticinae</taxon>
        <taxon>Triticum</taxon>
    </lineage>
</organism>
<sequence length="226" mass="25070">MAAPPLSCGGTEQNQPPFYGKICAVEAAARDQREDSPQASAQSAGKMDPRTSGWAHRNSLVHKVRRFIRISGVAPKEQLAGNTLMDHELMPIILCRYSQIDMESDLEPPTSHRDNQIGNQPISSSVTLATRPSVPIKVAHGVMGDPIYDICILSTFSRTMPAYLARSENNIMIQIQKLISSALQWEFLWEFVFVADAVSAYVGWLVTLCHRHGRNDHVSDGPMRDI</sequence>
<name>M8B4D3_TRIUA</name>
<dbReference type="EMBL" id="KD005620">
    <property type="protein sequence ID" value="EMS68474.1"/>
    <property type="molecule type" value="Genomic_DNA"/>
</dbReference>
<protein>
    <submittedName>
        <fullName evidence="1">Uncharacterized protein</fullName>
    </submittedName>
</protein>
<evidence type="ECO:0000313" key="1">
    <source>
        <dbReference type="EMBL" id="EMS68474.1"/>
    </source>
</evidence>
<dbReference type="STRING" id="4572.M8B4D3"/>
<reference evidence="1" key="1">
    <citation type="journal article" date="2013" name="Nature">
        <title>Draft genome of the wheat A-genome progenitor Triticum urartu.</title>
        <authorList>
            <person name="Ling H.Q."/>
            <person name="Zhao S."/>
            <person name="Liu D."/>
            <person name="Wang J."/>
            <person name="Sun H."/>
            <person name="Zhang C."/>
            <person name="Fan H."/>
            <person name="Li D."/>
            <person name="Dong L."/>
            <person name="Tao Y."/>
            <person name="Gao C."/>
            <person name="Wu H."/>
            <person name="Li Y."/>
            <person name="Cui Y."/>
            <person name="Guo X."/>
            <person name="Zheng S."/>
            <person name="Wang B."/>
            <person name="Yu K."/>
            <person name="Liang Q."/>
            <person name="Yang W."/>
            <person name="Lou X."/>
            <person name="Chen J."/>
            <person name="Feng M."/>
            <person name="Jian J."/>
            <person name="Zhang X."/>
            <person name="Luo G."/>
            <person name="Jiang Y."/>
            <person name="Liu J."/>
            <person name="Wang Z."/>
            <person name="Sha Y."/>
            <person name="Zhang B."/>
            <person name="Wu H."/>
            <person name="Tang D."/>
            <person name="Shen Q."/>
            <person name="Xue P."/>
            <person name="Zou S."/>
            <person name="Wang X."/>
            <person name="Liu X."/>
            <person name="Wang F."/>
            <person name="Yang Y."/>
            <person name="An X."/>
            <person name="Dong Z."/>
            <person name="Zhang K."/>
            <person name="Zhang X."/>
            <person name="Luo M.C."/>
            <person name="Dvorak J."/>
            <person name="Tong Y."/>
            <person name="Wang J."/>
            <person name="Yang H."/>
            <person name="Li Z."/>
            <person name="Wang D."/>
            <person name="Zhang A."/>
            <person name="Wang J."/>
        </authorList>
    </citation>
    <scope>NUCLEOTIDE SEQUENCE</scope>
</reference>
<gene>
    <name evidence="1" type="ORF">TRIUR3_02920</name>
</gene>
<accession>M8B4D3</accession>
<proteinExistence type="predicted"/>
<dbReference type="AlphaFoldDB" id="M8B4D3"/>